<evidence type="ECO:0000259" key="1">
    <source>
        <dbReference type="PROSITE" id="PS50943"/>
    </source>
</evidence>
<comment type="caution">
    <text evidence="3">The sequence shown here is derived from an EMBL/GenBank/DDBJ whole genome shotgun (WGS) entry which is preliminary data.</text>
</comment>
<evidence type="ECO:0000313" key="2">
    <source>
        <dbReference type="EMBL" id="MCG4690057.1"/>
    </source>
</evidence>
<evidence type="ECO:0000313" key="4">
    <source>
        <dbReference type="Proteomes" id="UP001210999"/>
    </source>
</evidence>
<dbReference type="Proteomes" id="UP001210999">
    <property type="component" value="Unassembled WGS sequence"/>
</dbReference>
<evidence type="ECO:0000313" key="3">
    <source>
        <dbReference type="EMBL" id="MDB0852709.1"/>
    </source>
</evidence>
<dbReference type="SUPFAM" id="SSF47413">
    <property type="entry name" value="lambda repressor-like DNA-binding domains"/>
    <property type="match status" value="1"/>
</dbReference>
<accession>A0AAP3NLC4</accession>
<dbReference type="Proteomes" id="UP001200843">
    <property type="component" value="Unassembled WGS sequence"/>
</dbReference>
<dbReference type="EMBL" id="JAKNGO010000040">
    <property type="protein sequence ID" value="MCG4690057.1"/>
    <property type="molecule type" value="Genomic_DNA"/>
</dbReference>
<dbReference type="AlphaFoldDB" id="A0AAP3NLC4"/>
<sequence length="133" mass="15541">MYSYRLTSYIQVNLYIYMDYLYICKKGTTMWNEMSNPAVLMRIGQRIKETRIRQHITQEELATASGVSPLTVANIEKGKSVSLLLFISVLRSLGLLENLEQLVPEIRVSPIELKKLQGKKRYRVRHLKQDNHE</sequence>
<dbReference type="SMART" id="SM00530">
    <property type="entry name" value="HTH_XRE"/>
    <property type="match status" value="1"/>
</dbReference>
<name>A0AAP3NLC4_PHOVU</name>
<dbReference type="PROSITE" id="PS50943">
    <property type="entry name" value="HTH_CROC1"/>
    <property type="match status" value="1"/>
</dbReference>
<dbReference type="Gene3D" id="1.10.260.40">
    <property type="entry name" value="lambda repressor-like DNA-binding domains"/>
    <property type="match status" value="1"/>
</dbReference>
<organism evidence="3 4">
    <name type="scientific">Phocaeicola vulgatus</name>
    <name type="common">Bacteroides vulgatus</name>
    <dbReference type="NCBI Taxonomy" id="821"/>
    <lineage>
        <taxon>Bacteria</taxon>
        <taxon>Pseudomonadati</taxon>
        <taxon>Bacteroidota</taxon>
        <taxon>Bacteroidia</taxon>
        <taxon>Bacteroidales</taxon>
        <taxon>Bacteroidaceae</taxon>
        <taxon>Phocaeicola</taxon>
    </lineage>
</organism>
<protein>
    <submittedName>
        <fullName evidence="3">Helix-turn-helix domain-containing protein</fullName>
    </submittedName>
</protein>
<dbReference type="Pfam" id="PF01381">
    <property type="entry name" value="HTH_3"/>
    <property type="match status" value="1"/>
</dbReference>
<dbReference type="InterPro" id="IPR010982">
    <property type="entry name" value="Lambda_DNA-bd_dom_sf"/>
</dbReference>
<dbReference type="EMBL" id="JAQKEI010000019">
    <property type="protein sequence ID" value="MDB0852709.1"/>
    <property type="molecule type" value="Genomic_DNA"/>
</dbReference>
<proteinExistence type="predicted"/>
<reference evidence="2" key="1">
    <citation type="submission" date="2022-01" db="EMBL/GenBank/DDBJ databases">
        <title>Collection of gut derived symbiotic bacterial strains cultured from healthy donors.</title>
        <authorList>
            <person name="Lin H."/>
            <person name="Kohout C."/>
            <person name="Waligurski E."/>
            <person name="Pamer E.G."/>
        </authorList>
    </citation>
    <scope>NUCLEOTIDE SEQUENCE</scope>
    <source>
        <strain evidence="2">DFI.6.72</strain>
    </source>
</reference>
<reference evidence="3" key="2">
    <citation type="submission" date="2023-01" db="EMBL/GenBank/DDBJ databases">
        <title>Human gut microbiome strain richness.</title>
        <authorList>
            <person name="Chen-Liaw A."/>
        </authorList>
    </citation>
    <scope>NUCLEOTIDE SEQUENCE</scope>
    <source>
        <strain evidence="3">H9_m1001271B151109d0_201107</strain>
    </source>
</reference>
<gene>
    <name evidence="2" type="ORF">L0N01_15750</name>
    <name evidence="3" type="ORF">PL594_14485</name>
</gene>
<dbReference type="CDD" id="cd00093">
    <property type="entry name" value="HTH_XRE"/>
    <property type="match status" value="1"/>
</dbReference>
<dbReference type="GO" id="GO:0003677">
    <property type="term" value="F:DNA binding"/>
    <property type="evidence" value="ECO:0007669"/>
    <property type="project" value="InterPro"/>
</dbReference>
<dbReference type="InterPro" id="IPR001387">
    <property type="entry name" value="Cro/C1-type_HTH"/>
</dbReference>
<feature type="domain" description="HTH cro/C1-type" evidence="1">
    <location>
        <begin position="47"/>
        <end position="99"/>
    </location>
</feature>